<sequence>MEDLPLISHDEYEHLLNYFDYDVYSQSFIKSLGPETIVDVTLSERGFIQYVHPVWEAELIRLIQETEGGLKLKIRIYIKRMRVQEEKRRLFFLYFPRKKKIK</sequence>
<keyword evidence="2" id="KW-1185">Reference proteome</keyword>
<dbReference type="WBParaSite" id="GPUH_0000355001-mRNA-1">
    <property type="protein sequence ID" value="GPUH_0000355001-mRNA-1"/>
    <property type="gene ID" value="GPUH_0000355001"/>
</dbReference>
<protein>
    <submittedName>
        <fullName evidence="3">Sen15 domain-containing protein</fullName>
    </submittedName>
</protein>
<dbReference type="OrthoDB" id="10471086at2759"/>
<name>A0A183D4A3_9BILA</name>
<reference evidence="3" key="1">
    <citation type="submission" date="2016-06" db="UniProtKB">
        <authorList>
            <consortium name="WormBaseParasite"/>
        </authorList>
    </citation>
    <scope>IDENTIFICATION</scope>
</reference>
<dbReference type="EMBL" id="UYRT01006153">
    <property type="protein sequence ID" value="VDK39969.1"/>
    <property type="molecule type" value="Genomic_DNA"/>
</dbReference>
<evidence type="ECO:0000313" key="2">
    <source>
        <dbReference type="Proteomes" id="UP000271098"/>
    </source>
</evidence>
<evidence type="ECO:0000313" key="3">
    <source>
        <dbReference type="WBParaSite" id="GPUH_0000355001-mRNA-1"/>
    </source>
</evidence>
<evidence type="ECO:0000313" key="1">
    <source>
        <dbReference type="EMBL" id="VDK39969.1"/>
    </source>
</evidence>
<accession>A0A183D4A3</accession>
<proteinExistence type="predicted"/>
<dbReference type="Proteomes" id="UP000271098">
    <property type="component" value="Unassembled WGS sequence"/>
</dbReference>
<organism evidence="3">
    <name type="scientific">Gongylonema pulchrum</name>
    <dbReference type="NCBI Taxonomy" id="637853"/>
    <lineage>
        <taxon>Eukaryota</taxon>
        <taxon>Metazoa</taxon>
        <taxon>Ecdysozoa</taxon>
        <taxon>Nematoda</taxon>
        <taxon>Chromadorea</taxon>
        <taxon>Rhabditida</taxon>
        <taxon>Spirurina</taxon>
        <taxon>Spiruromorpha</taxon>
        <taxon>Spiruroidea</taxon>
        <taxon>Gongylonematidae</taxon>
        <taxon>Gongylonema</taxon>
    </lineage>
</organism>
<reference evidence="1 2" key="2">
    <citation type="submission" date="2018-11" db="EMBL/GenBank/DDBJ databases">
        <authorList>
            <consortium name="Pathogen Informatics"/>
        </authorList>
    </citation>
    <scope>NUCLEOTIDE SEQUENCE [LARGE SCALE GENOMIC DNA]</scope>
</reference>
<gene>
    <name evidence="1" type="ORF">GPUH_LOCUS3544</name>
</gene>
<dbReference type="AlphaFoldDB" id="A0A183D4A3"/>